<reference evidence="6 7" key="1">
    <citation type="submission" date="2014-12" db="EMBL/GenBank/DDBJ databases">
        <title>Complete genome sequence of Herbaspirillum rubrisubalbicans Os38.</title>
        <authorList>
            <person name="Chen M."/>
            <person name="An Q."/>
        </authorList>
    </citation>
    <scope>NUCLEOTIDE SEQUENCE [LARGE SCALE GENOMIC DNA]</scope>
    <source>
        <strain evidence="6 7">Os38</strain>
    </source>
</reference>
<dbReference type="InterPro" id="IPR050597">
    <property type="entry name" value="Cytochrome_c_Oxidase_Subunit"/>
</dbReference>
<accession>A0ABX9BWQ5</accession>
<keyword evidence="2 4" id="KW-0479">Metal-binding</keyword>
<feature type="domain" description="Cytochrome c" evidence="5">
    <location>
        <begin position="55"/>
        <end position="138"/>
    </location>
</feature>
<gene>
    <name evidence="6" type="ORF">RB24_21445</name>
</gene>
<dbReference type="PROSITE" id="PS51007">
    <property type="entry name" value="CYTC"/>
    <property type="match status" value="2"/>
</dbReference>
<protein>
    <submittedName>
        <fullName evidence="6">Cytochrome C553</fullName>
    </submittedName>
</protein>
<keyword evidence="1 4" id="KW-0349">Heme</keyword>
<sequence>MYPLRLALQSCKQLVSLDYNSPMRSPTIKMKKLATAALGTMLAASLALALAQEPAGEARGVPGMSERVAACIACHGQQGRATADGYYPRIAGKPEGYLLHQLQSFRDGRRRYPMMNYLLGNLSDAYLQQIAAFFAAQHPPYPPPVAADASAAVLERGRLLVRQGRPAQGVPACAACHGAGLAGVQPGIPGLLGLPRDYLTAQLGAWRNGERTAKAPDCMGQIARALSPEDLHAVSSWLSSQPVPPTYAPAATLPQALPVQCGSMSATGEAAGAAR</sequence>
<proteinExistence type="predicted"/>
<keyword evidence="7" id="KW-1185">Reference proteome</keyword>
<dbReference type="PANTHER" id="PTHR33751:SF11">
    <property type="entry name" value="BLL4483 PROTEIN"/>
    <property type="match status" value="1"/>
</dbReference>
<evidence type="ECO:0000259" key="5">
    <source>
        <dbReference type="PROSITE" id="PS51007"/>
    </source>
</evidence>
<evidence type="ECO:0000313" key="7">
    <source>
        <dbReference type="Proteomes" id="UP000248631"/>
    </source>
</evidence>
<dbReference type="Pfam" id="PF00034">
    <property type="entry name" value="Cytochrom_C"/>
    <property type="match status" value="1"/>
</dbReference>
<evidence type="ECO:0000256" key="1">
    <source>
        <dbReference type="ARBA" id="ARBA00022617"/>
    </source>
</evidence>
<keyword evidence="3 4" id="KW-0408">Iron</keyword>
<comment type="caution">
    <text evidence="6">The sequence shown here is derived from an EMBL/GenBank/DDBJ whole genome shotgun (WGS) entry which is preliminary data.</text>
</comment>
<dbReference type="PANTHER" id="PTHR33751">
    <property type="entry name" value="CBB3-TYPE CYTOCHROME C OXIDASE SUBUNIT FIXP"/>
    <property type="match status" value="1"/>
</dbReference>
<feature type="domain" description="Cytochrome c" evidence="5">
    <location>
        <begin position="152"/>
        <end position="242"/>
    </location>
</feature>
<dbReference type="Proteomes" id="UP000248631">
    <property type="component" value="Unassembled WGS sequence"/>
</dbReference>
<evidence type="ECO:0000256" key="4">
    <source>
        <dbReference type="PROSITE-ProRule" id="PRU00433"/>
    </source>
</evidence>
<dbReference type="Gene3D" id="1.10.760.10">
    <property type="entry name" value="Cytochrome c-like domain"/>
    <property type="match status" value="2"/>
</dbReference>
<name>A0ABX9BWQ5_9BURK</name>
<dbReference type="InterPro" id="IPR009056">
    <property type="entry name" value="Cyt_c-like_dom"/>
</dbReference>
<dbReference type="InterPro" id="IPR036909">
    <property type="entry name" value="Cyt_c-like_dom_sf"/>
</dbReference>
<evidence type="ECO:0000313" key="6">
    <source>
        <dbReference type="EMBL" id="RAM62349.1"/>
    </source>
</evidence>
<evidence type="ECO:0000256" key="2">
    <source>
        <dbReference type="ARBA" id="ARBA00022723"/>
    </source>
</evidence>
<evidence type="ECO:0000256" key="3">
    <source>
        <dbReference type="ARBA" id="ARBA00023004"/>
    </source>
</evidence>
<dbReference type="SUPFAM" id="SSF46626">
    <property type="entry name" value="Cytochrome c"/>
    <property type="match status" value="2"/>
</dbReference>
<organism evidence="6 7">
    <name type="scientific">Herbaspirillum rubrisubalbicans</name>
    <dbReference type="NCBI Taxonomy" id="80842"/>
    <lineage>
        <taxon>Bacteria</taxon>
        <taxon>Pseudomonadati</taxon>
        <taxon>Pseudomonadota</taxon>
        <taxon>Betaproteobacteria</taxon>
        <taxon>Burkholderiales</taxon>
        <taxon>Oxalobacteraceae</taxon>
        <taxon>Herbaspirillum</taxon>
    </lineage>
</organism>
<dbReference type="EMBL" id="JUGD01000027">
    <property type="protein sequence ID" value="RAM62349.1"/>
    <property type="molecule type" value="Genomic_DNA"/>
</dbReference>